<evidence type="ECO:0008006" key="3">
    <source>
        <dbReference type="Google" id="ProtNLM"/>
    </source>
</evidence>
<dbReference type="Gene3D" id="3.10.10.10">
    <property type="entry name" value="HIV Type 1 Reverse Transcriptase, subunit A, domain 1"/>
    <property type="match status" value="1"/>
</dbReference>
<dbReference type="PANTHER" id="PTHR33064:SF37">
    <property type="entry name" value="RIBONUCLEASE H"/>
    <property type="match status" value="1"/>
</dbReference>
<dbReference type="InterPro" id="IPR051320">
    <property type="entry name" value="Viral_Replic_Matur_Polypro"/>
</dbReference>
<protein>
    <recommendedName>
        <fullName evidence="3">Reverse transcriptase</fullName>
    </recommendedName>
</protein>
<keyword evidence="2" id="KW-1185">Reference proteome</keyword>
<accession>A0A834JVL3</accession>
<evidence type="ECO:0000313" key="1">
    <source>
        <dbReference type="EMBL" id="KAF7394482.1"/>
    </source>
</evidence>
<gene>
    <name evidence="1" type="ORF">H0235_017077</name>
</gene>
<proteinExistence type="predicted"/>
<dbReference type="GO" id="GO:0071897">
    <property type="term" value="P:DNA biosynthetic process"/>
    <property type="evidence" value="ECO:0007669"/>
    <property type="project" value="UniProtKB-ARBA"/>
</dbReference>
<organism evidence="1 2">
    <name type="scientific">Vespula pensylvanica</name>
    <name type="common">Western yellow jacket</name>
    <name type="synonym">Wasp</name>
    <dbReference type="NCBI Taxonomy" id="30213"/>
    <lineage>
        <taxon>Eukaryota</taxon>
        <taxon>Metazoa</taxon>
        <taxon>Ecdysozoa</taxon>
        <taxon>Arthropoda</taxon>
        <taxon>Hexapoda</taxon>
        <taxon>Insecta</taxon>
        <taxon>Pterygota</taxon>
        <taxon>Neoptera</taxon>
        <taxon>Endopterygota</taxon>
        <taxon>Hymenoptera</taxon>
        <taxon>Apocrita</taxon>
        <taxon>Aculeata</taxon>
        <taxon>Vespoidea</taxon>
        <taxon>Vespidae</taxon>
        <taxon>Vespinae</taxon>
        <taxon>Vespula</taxon>
    </lineage>
</organism>
<dbReference type="PANTHER" id="PTHR33064">
    <property type="entry name" value="POL PROTEIN"/>
    <property type="match status" value="1"/>
</dbReference>
<comment type="caution">
    <text evidence="1">The sequence shown here is derived from an EMBL/GenBank/DDBJ whole genome shotgun (WGS) entry which is preliminary data.</text>
</comment>
<evidence type="ECO:0000313" key="2">
    <source>
        <dbReference type="Proteomes" id="UP000600918"/>
    </source>
</evidence>
<dbReference type="AlphaFoldDB" id="A0A834JVL3"/>
<name>A0A834JVL3_VESPE</name>
<sequence length="93" mass="10959">MTINVSPYNSPLWIVPKKADADDNKRWRLVIDYRMLNKRKNKGHYRILVNITEILDQLGSAKYFSTFDFAFGFHQIVMSENDAFKLFALLCRV</sequence>
<dbReference type="Proteomes" id="UP000600918">
    <property type="component" value="Unassembled WGS sequence"/>
</dbReference>
<dbReference type="InterPro" id="IPR043502">
    <property type="entry name" value="DNA/RNA_pol_sf"/>
</dbReference>
<dbReference type="SUPFAM" id="SSF56672">
    <property type="entry name" value="DNA/RNA polymerases"/>
    <property type="match status" value="1"/>
</dbReference>
<dbReference type="EMBL" id="JACSDY010000021">
    <property type="protein sequence ID" value="KAF7394482.1"/>
    <property type="molecule type" value="Genomic_DNA"/>
</dbReference>
<reference evidence="1" key="1">
    <citation type="journal article" date="2020" name="G3 (Bethesda)">
        <title>High-Quality Assemblies for Three Invasive Social Wasps from the &lt;i&gt;Vespula&lt;/i&gt; Genus.</title>
        <authorList>
            <person name="Harrop T.W.R."/>
            <person name="Guhlin J."/>
            <person name="McLaughlin G.M."/>
            <person name="Permina E."/>
            <person name="Stockwell P."/>
            <person name="Gilligan J."/>
            <person name="Le Lec M.F."/>
            <person name="Gruber M.A.M."/>
            <person name="Quinn O."/>
            <person name="Lovegrove M."/>
            <person name="Duncan E.J."/>
            <person name="Remnant E.J."/>
            <person name="Van Eeckhoven J."/>
            <person name="Graham B."/>
            <person name="Knapp R.A."/>
            <person name="Langford K.W."/>
            <person name="Kronenberg Z."/>
            <person name="Press M.O."/>
            <person name="Eacker S.M."/>
            <person name="Wilson-Rankin E.E."/>
            <person name="Purcell J."/>
            <person name="Lester P.J."/>
            <person name="Dearden P.K."/>
        </authorList>
    </citation>
    <scope>NUCLEOTIDE SEQUENCE</scope>
    <source>
        <strain evidence="1">Volc-1</strain>
    </source>
</reference>